<dbReference type="InterPro" id="IPR050482">
    <property type="entry name" value="Sensor_HK_TwoCompSys"/>
</dbReference>
<evidence type="ECO:0000256" key="4">
    <source>
        <dbReference type="ARBA" id="ARBA00022679"/>
    </source>
</evidence>
<feature type="domain" description="Signal transduction histidine kinase subgroup 3 dimerisation and phosphoacceptor" evidence="12">
    <location>
        <begin position="150"/>
        <end position="214"/>
    </location>
</feature>
<proteinExistence type="predicted"/>
<keyword evidence="5" id="KW-0547">Nucleotide-binding</keyword>
<keyword evidence="4" id="KW-0808">Transferase</keyword>
<keyword evidence="10" id="KW-0812">Transmembrane</keyword>
<protein>
    <recommendedName>
        <fullName evidence="2">histidine kinase</fullName>
        <ecNumber evidence="2">2.7.13.3</ecNumber>
    </recommendedName>
</protein>
<accession>A0ABY7Q590</accession>
<dbReference type="Gene3D" id="3.30.565.10">
    <property type="entry name" value="Histidine kinase-like ATPase, C-terminal domain"/>
    <property type="match status" value="1"/>
</dbReference>
<evidence type="ECO:0000256" key="9">
    <source>
        <dbReference type="SAM" id="MobiDB-lite"/>
    </source>
</evidence>
<keyword evidence="14" id="KW-1185">Reference proteome</keyword>
<dbReference type="EC" id="2.7.13.3" evidence="2"/>
<keyword evidence="10" id="KW-0472">Membrane</keyword>
<dbReference type="PANTHER" id="PTHR24421:SF10">
    <property type="entry name" value="NITRATE_NITRITE SENSOR PROTEIN NARQ"/>
    <property type="match status" value="1"/>
</dbReference>
<dbReference type="InterPro" id="IPR011712">
    <property type="entry name" value="Sig_transdc_His_kin_sub3_dim/P"/>
</dbReference>
<keyword evidence="8" id="KW-0902">Two-component regulatory system</keyword>
<dbReference type="Gene3D" id="1.20.5.1930">
    <property type="match status" value="1"/>
</dbReference>
<evidence type="ECO:0000256" key="2">
    <source>
        <dbReference type="ARBA" id="ARBA00012438"/>
    </source>
</evidence>
<evidence type="ECO:0000256" key="7">
    <source>
        <dbReference type="ARBA" id="ARBA00022840"/>
    </source>
</evidence>
<evidence type="ECO:0000313" key="14">
    <source>
        <dbReference type="Proteomes" id="UP001212821"/>
    </source>
</evidence>
<dbReference type="Proteomes" id="UP001212821">
    <property type="component" value="Chromosome"/>
</dbReference>
<dbReference type="GO" id="GO:0016301">
    <property type="term" value="F:kinase activity"/>
    <property type="evidence" value="ECO:0007669"/>
    <property type="project" value="UniProtKB-KW"/>
</dbReference>
<feature type="transmembrane region" description="Helical" evidence="10">
    <location>
        <begin position="55"/>
        <end position="73"/>
    </location>
</feature>
<evidence type="ECO:0000256" key="3">
    <source>
        <dbReference type="ARBA" id="ARBA00022553"/>
    </source>
</evidence>
<evidence type="ECO:0000313" key="13">
    <source>
        <dbReference type="EMBL" id="WBP87396.1"/>
    </source>
</evidence>
<evidence type="ECO:0000256" key="8">
    <source>
        <dbReference type="ARBA" id="ARBA00023012"/>
    </source>
</evidence>
<sequence>MTQILSGAVLVLALPAWAARRRHGAAAVTLVLGAASLVVTVAVWLLGRWAEGNRWAGLLGLVEVGVLALSVVISLRTEDGPRCAAAVWTACGAVALWLSRFAIVDGPGDILTVFGFGSMLSVPAVLVGLYLRGLDEGRNRAVVEARRAQRIELAHDLHDFVAHDVSGMVAQAQAGAYLAAIDPARAAEMFERIEQAGQRALASLDRTVQLLRSEEAGGRSPQPGLPELAEVAEQFTAAGGADVQLELPDQSVPREVGRTVHRIVVEALTNVRRHARGARRIDIRARCAGEWLELTVTNDGRAPGLIGRPRRGGGSGLPGLAARVEALGGTFEAGAHEQEAWRVTARLPLAEREEPERPETPMRTSADAGEKSR</sequence>
<dbReference type="InterPro" id="IPR036890">
    <property type="entry name" value="HATPase_C_sf"/>
</dbReference>
<dbReference type="CDD" id="cd16917">
    <property type="entry name" value="HATPase_UhpB-NarQ-NarX-like"/>
    <property type="match status" value="1"/>
</dbReference>
<dbReference type="Pfam" id="PF07730">
    <property type="entry name" value="HisKA_3"/>
    <property type="match status" value="1"/>
</dbReference>
<evidence type="ECO:0000256" key="6">
    <source>
        <dbReference type="ARBA" id="ARBA00022777"/>
    </source>
</evidence>
<reference evidence="14" key="1">
    <citation type="submission" date="2022-12" db="EMBL/GenBank/DDBJ databases">
        <authorList>
            <person name="Mo P."/>
        </authorList>
    </citation>
    <scope>NUCLEOTIDE SEQUENCE [LARGE SCALE GENOMIC DNA]</scope>
    <source>
        <strain evidence="14">HUAS 3-15</strain>
    </source>
</reference>
<organism evidence="13 14">
    <name type="scientific">Kitasatospora cathayae</name>
    <dbReference type="NCBI Taxonomy" id="3004092"/>
    <lineage>
        <taxon>Bacteria</taxon>
        <taxon>Bacillati</taxon>
        <taxon>Actinomycetota</taxon>
        <taxon>Actinomycetes</taxon>
        <taxon>Kitasatosporales</taxon>
        <taxon>Streptomycetaceae</taxon>
        <taxon>Kitasatospora</taxon>
    </lineage>
</organism>
<name>A0ABY7Q590_9ACTN</name>
<dbReference type="SUPFAM" id="SSF55874">
    <property type="entry name" value="ATPase domain of HSP90 chaperone/DNA topoisomerase II/histidine kinase"/>
    <property type="match status" value="1"/>
</dbReference>
<keyword evidence="3" id="KW-0597">Phosphoprotein</keyword>
<evidence type="ECO:0000256" key="5">
    <source>
        <dbReference type="ARBA" id="ARBA00022741"/>
    </source>
</evidence>
<keyword evidence="10" id="KW-1133">Transmembrane helix</keyword>
<evidence type="ECO:0000256" key="1">
    <source>
        <dbReference type="ARBA" id="ARBA00000085"/>
    </source>
</evidence>
<comment type="catalytic activity">
    <reaction evidence="1">
        <text>ATP + protein L-histidine = ADP + protein N-phospho-L-histidine.</text>
        <dbReference type="EC" id="2.7.13.3"/>
    </reaction>
</comment>
<evidence type="ECO:0000259" key="12">
    <source>
        <dbReference type="Pfam" id="PF07730"/>
    </source>
</evidence>
<feature type="compositionally biased region" description="Basic and acidic residues" evidence="9">
    <location>
        <begin position="349"/>
        <end position="360"/>
    </location>
</feature>
<dbReference type="InterPro" id="IPR003594">
    <property type="entry name" value="HATPase_dom"/>
</dbReference>
<evidence type="ECO:0000256" key="10">
    <source>
        <dbReference type="SAM" id="Phobius"/>
    </source>
</evidence>
<dbReference type="RefSeq" id="WP_270144789.1">
    <property type="nucleotide sequence ID" value="NZ_CP115450.1"/>
</dbReference>
<keyword evidence="6 13" id="KW-0418">Kinase</keyword>
<feature type="region of interest" description="Disordered" evidence="9">
    <location>
        <begin position="346"/>
        <end position="373"/>
    </location>
</feature>
<evidence type="ECO:0000259" key="11">
    <source>
        <dbReference type="Pfam" id="PF02518"/>
    </source>
</evidence>
<dbReference type="PANTHER" id="PTHR24421">
    <property type="entry name" value="NITRATE/NITRITE SENSOR PROTEIN NARX-RELATED"/>
    <property type="match status" value="1"/>
</dbReference>
<dbReference type="Pfam" id="PF02518">
    <property type="entry name" value="HATPase_c"/>
    <property type="match status" value="1"/>
</dbReference>
<feature type="transmembrane region" description="Helical" evidence="10">
    <location>
        <begin position="85"/>
        <end position="103"/>
    </location>
</feature>
<dbReference type="EMBL" id="CP115450">
    <property type="protein sequence ID" value="WBP87396.1"/>
    <property type="molecule type" value="Genomic_DNA"/>
</dbReference>
<gene>
    <name evidence="13" type="ORF">O1G21_17125</name>
</gene>
<keyword evidence="7" id="KW-0067">ATP-binding</keyword>
<feature type="transmembrane region" description="Helical" evidence="10">
    <location>
        <begin position="110"/>
        <end position="131"/>
    </location>
</feature>
<feature type="domain" description="Histidine kinase/HSP90-like ATPase" evidence="11">
    <location>
        <begin position="258"/>
        <end position="350"/>
    </location>
</feature>
<feature type="transmembrane region" description="Helical" evidence="10">
    <location>
        <begin position="28"/>
        <end position="46"/>
    </location>
</feature>